<comment type="caution">
    <text evidence="1">The sequence shown here is derived from an EMBL/GenBank/DDBJ whole genome shotgun (WGS) entry which is preliminary data.</text>
</comment>
<name>A0A368GBZ6_ANCCA</name>
<dbReference type="AlphaFoldDB" id="A0A368GBZ6"/>
<evidence type="ECO:0000313" key="1">
    <source>
        <dbReference type="EMBL" id="RCN41882.1"/>
    </source>
</evidence>
<sequence>MKNLVLTDGVADGGGGWRKYGMDPSYFSRKLMQKCEKRVRSGDLIQRGQKPYWKKHSRLRLSHHDQLDAVTTANLIAGISIKSKHVKQPRIEKLVSALRCVRDFVMDDRRLSTFEFFVFGVVPCVAQLACLS</sequence>
<dbReference type="OrthoDB" id="412600at2759"/>
<dbReference type="STRING" id="29170.A0A368GBZ6"/>
<organism evidence="1 2">
    <name type="scientific">Ancylostoma caninum</name>
    <name type="common">Dog hookworm</name>
    <dbReference type="NCBI Taxonomy" id="29170"/>
    <lineage>
        <taxon>Eukaryota</taxon>
        <taxon>Metazoa</taxon>
        <taxon>Ecdysozoa</taxon>
        <taxon>Nematoda</taxon>
        <taxon>Chromadorea</taxon>
        <taxon>Rhabditida</taxon>
        <taxon>Rhabditina</taxon>
        <taxon>Rhabditomorpha</taxon>
        <taxon>Strongyloidea</taxon>
        <taxon>Ancylostomatidae</taxon>
        <taxon>Ancylostomatinae</taxon>
        <taxon>Ancylostoma</taxon>
    </lineage>
</organism>
<dbReference type="Proteomes" id="UP000252519">
    <property type="component" value="Unassembled WGS sequence"/>
</dbReference>
<accession>A0A368GBZ6</accession>
<dbReference type="EMBL" id="JOJR01000218">
    <property type="protein sequence ID" value="RCN41882.1"/>
    <property type="molecule type" value="Genomic_DNA"/>
</dbReference>
<keyword evidence="2" id="KW-1185">Reference proteome</keyword>
<evidence type="ECO:0000313" key="2">
    <source>
        <dbReference type="Proteomes" id="UP000252519"/>
    </source>
</evidence>
<gene>
    <name evidence="1" type="ORF">ANCCAN_12155</name>
</gene>
<reference evidence="1 2" key="1">
    <citation type="submission" date="2014-10" db="EMBL/GenBank/DDBJ databases">
        <title>Draft genome of the hookworm Ancylostoma caninum.</title>
        <authorList>
            <person name="Mitreva M."/>
        </authorList>
    </citation>
    <scope>NUCLEOTIDE SEQUENCE [LARGE SCALE GENOMIC DNA]</scope>
    <source>
        <strain evidence="1 2">Baltimore</strain>
    </source>
</reference>
<proteinExistence type="predicted"/>
<protein>
    <submittedName>
        <fullName evidence="1">Uncharacterized protein</fullName>
    </submittedName>
</protein>